<proteinExistence type="predicted"/>
<dbReference type="GO" id="GO:0032259">
    <property type="term" value="P:methylation"/>
    <property type="evidence" value="ECO:0007669"/>
    <property type="project" value="UniProtKB-KW"/>
</dbReference>
<dbReference type="GeneTree" id="ENSGT00940000153577"/>
<accession>A0A8C7XLZ7</accession>
<dbReference type="Proteomes" id="UP000694383">
    <property type="component" value="Unplaced"/>
</dbReference>
<evidence type="ECO:0000259" key="4">
    <source>
        <dbReference type="Pfam" id="PF09273"/>
    </source>
</evidence>
<evidence type="ECO:0000313" key="5">
    <source>
        <dbReference type="Ensembl" id="ENSOSIP00000014834.1"/>
    </source>
</evidence>
<dbReference type="InterPro" id="IPR046341">
    <property type="entry name" value="SET_dom_sf"/>
</dbReference>
<dbReference type="Gene3D" id="3.90.1410.10">
    <property type="entry name" value="set domain protein methyltransferase, domain 1"/>
    <property type="match status" value="1"/>
</dbReference>
<dbReference type="Pfam" id="PF09273">
    <property type="entry name" value="Rubis-subs-bind"/>
    <property type="match status" value="1"/>
</dbReference>
<evidence type="ECO:0000313" key="6">
    <source>
        <dbReference type="Proteomes" id="UP000694383"/>
    </source>
</evidence>
<dbReference type="Ensembl" id="ENSOSIT00000015680.1">
    <property type="protein sequence ID" value="ENSOSIP00000014834.1"/>
    <property type="gene ID" value="ENSOSIG00000008353.1"/>
</dbReference>
<dbReference type="PANTHER" id="PTHR13271">
    <property type="entry name" value="UNCHARACTERIZED PUTATIVE METHYLTRANSFERASE"/>
    <property type="match status" value="1"/>
</dbReference>
<evidence type="ECO:0000256" key="1">
    <source>
        <dbReference type="ARBA" id="ARBA00022603"/>
    </source>
</evidence>
<keyword evidence="2" id="KW-0808">Transferase</keyword>
<organism evidence="5 6">
    <name type="scientific">Oryzias sinensis</name>
    <name type="common">Chinese medaka</name>
    <dbReference type="NCBI Taxonomy" id="183150"/>
    <lineage>
        <taxon>Eukaryota</taxon>
        <taxon>Metazoa</taxon>
        <taxon>Chordata</taxon>
        <taxon>Craniata</taxon>
        <taxon>Vertebrata</taxon>
        <taxon>Euteleostomi</taxon>
        <taxon>Actinopterygii</taxon>
        <taxon>Neopterygii</taxon>
        <taxon>Teleostei</taxon>
        <taxon>Neoteleostei</taxon>
        <taxon>Acanthomorphata</taxon>
        <taxon>Ovalentaria</taxon>
        <taxon>Atherinomorphae</taxon>
        <taxon>Beloniformes</taxon>
        <taxon>Adrianichthyidae</taxon>
        <taxon>Oryziinae</taxon>
        <taxon>Oryzias</taxon>
    </lineage>
</organism>
<sequence length="227" mass="26357">MDRPSSSFLSGPDNYALAPFLDLLNHRPDVQVKAGFNRTTGCYEVRSISGVQRYHQAFINYGCHDNQRLLLEYGFVSSCNPHSVIYVEEDLLCELLRGDESLEEKMKFLRENRFLQNLTLSDEGPSWRLLTALRLLSPPRMPRQRWRTLLLGQMVSDEEEQRSVQTAKTLCEHLLRETRRSLQEISHLLQQSERPVREQLQVVGSLRREERCILGNCLEVLKSALEI</sequence>
<evidence type="ECO:0000256" key="2">
    <source>
        <dbReference type="ARBA" id="ARBA00022679"/>
    </source>
</evidence>
<dbReference type="InterPro" id="IPR050600">
    <property type="entry name" value="SETD3_SETD6_MTase"/>
</dbReference>
<dbReference type="InterPro" id="IPR015353">
    <property type="entry name" value="Rubisco_LSMT_subst-bd"/>
</dbReference>
<dbReference type="SUPFAM" id="SSF82199">
    <property type="entry name" value="SET domain"/>
    <property type="match status" value="1"/>
</dbReference>
<protein>
    <recommendedName>
        <fullName evidence="4">Rubisco LSMT substrate-binding domain-containing protein</fullName>
    </recommendedName>
</protein>
<evidence type="ECO:0000256" key="3">
    <source>
        <dbReference type="ARBA" id="ARBA00022691"/>
    </source>
</evidence>
<dbReference type="GO" id="GO:0016279">
    <property type="term" value="F:protein-lysine N-methyltransferase activity"/>
    <property type="evidence" value="ECO:0007669"/>
    <property type="project" value="TreeGrafter"/>
</dbReference>
<dbReference type="Gene3D" id="3.90.1420.10">
    <property type="entry name" value="Rubisco LSMT, substrate-binding domain"/>
    <property type="match status" value="1"/>
</dbReference>
<reference evidence="5" key="2">
    <citation type="submission" date="2025-09" db="UniProtKB">
        <authorList>
            <consortium name="Ensembl"/>
        </authorList>
    </citation>
    <scope>IDENTIFICATION</scope>
</reference>
<name>A0A8C7XLZ7_9TELE</name>
<keyword evidence="1" id="KW-0489">Methyltransferase</keyword>
<dbReference type="AlphaFoldDB" id="A0A8C7XLZ7"/>
<feature type="domain" description="Rubisco LSMT substrate-binding" evidence="4">
    <location>
        <begin position="99"/>
        <end position="214"/>
    </location>
</feature>
<keyword evidence="6" id="KW-1185">Reference proteome</keyword>
<dbReference type="PANTHER" id="PTHR13271:SF151">
    <property type="entry name" value="SET DOMAIN-CONTAINING PROTEIN 4"/>
    <property type="match status" value="1"/>
</dbReference>
<reference evidence="5" key="1">
    <citation type="submission" date="2025-08" db="UniProtKB">
        <authorList>
            <consortium name="Ensembl"/>
        </authorList>
    </citation>
    <scope>IDENTIFICATION</scope>
</reference>
<keyword evidence="3" id="KW-0949">S-adenosyl-L-methionine</keyword>
<dbReference type="InterPro" id="IPR036464">
    <property type="entry name" value="Rubisco_LSMT_subst-bd_sf"/>
</dbReference>